<keyword evidence="1" id="KW-0472">Membrane</keyword>
<evidence type="ECO:0000313" key="4">
    <source>
        <dbReference type="Proteomes" id="UP000243778"/>
    </source>
</evidence>
<sequence>MLGGHDVSDLPLVSVVIPCYNHGRYLSSSIASVLAQDYPRIELIVVNDGSQDDSLEVMRNLQASHGFLVIDQPNGGVTLASEAGCKVASGEYVVIFDADDVMPPYRISKQVDFLKRHPDVGCCGGNFVYIDSDGREIAGAPVKRFGIYGFHELFSVEDLWVGGPTSMYRRKAMLEVGGFDVSLDIQDLQMELKIAHAGYDVAILDDMLSYYRRHSENKSSKYKENFYICLRLIDAYRQESGYRLAYQALVNSALKRAVKEDLAFAASLFRMLPLRDWNRKTFKRFRKYVWVNCVSRLTGRRSA</sequence>
<dbReference type="SUPFAM" id="SSF53448">
    <property type="entry name" value="Nucleotide-diphospho-sugar transferases"/>
    <property type="match status" value="1"/>
</dbReference>
<gene>
    <name evidence="3" type="ORF">SAMN05216287_1384</name>
</gene>
<dbReference type="AlphaFoldDB" id="A0A1H2VYT4"/>
<dbReference type="InterPro" id="IPR029044">
    <property type="entry name" value="Nucleotide-diphossugar_trans"/>
</dbReference>
<keyword evidence="3" id="KW-0808">Transferase</keyword>
<protein>
    <submittedName>
        <fullName evidence="3">Alpha-1,6-rhamnosyltransferase/alpha-1,3-rhamnosyltransferase</fullName>
    </submittedName>
</protein>
<dbReference type="Proteomes" id="UP000243778">
    <property type="component" value="Unassembled WGS sequence"/>
</dbReference>
<dbReference type="CDD" id="cd06423">
    <property type="entry name" value="CESA_like"/>
    <property type="match status" value="1"/>
</dbReference>
<dbReference type="Pfam" id="PF00535">
    <property type="entry name" value="Glycos_transf_2"/>
    <property type="match status" value="1"/>
</dbReference>
<reference evidence="4" key="1">
    <citation type="submission" date="2016-10" db="EMBL/GenBank/DDBJ databases">
        <authorList>
            <person name="Varghese N."/>
            <person name="Submissions S."/>
        </authorList>
    </citation>
    <scope>NUCLEOTIDE SEQUENCE [LARGE SCALE GENOMIC DNA]</scope>
    <source>
        <strain evidence="4">NRRL B-59562</strain>
    </source>
</reference>
<evidence type="ECO:0000313" key="3">
    <source>
        <dbReference type="EMBL" id="SDW73473.1"/>
    </source>
</evidence>
<keyword evidence="4" id="KW-1185">Reference proteome</keyword>
<proteinExistence type="predicted"/>
<dbReference type="EMBL" id="FNNU01000002">
    <property type="protein sequence ID" value="SDW73473.1"/>
    <property type="molecule type" value="Genomic_DNA"/>
</dbReference>
<dbReference type="PANTHER" id="PTHR22916">
    <property type="entry name" value="GLYCOSYLTRANSFERASE"/>
    <property type="match status" value="1"/>
</dbReference>
<name>A0A1H2VYT4_9PSED</name>
<dbReference type="InterPro" id="IPR001173">
    <property type="entry name" value="Glyco_trans_2-like"/>
</dbReference>
<organism evidence="3 4">
    <name type="scientific">Pseudomonas kuykendallii</name>
    <dbReference type="NCBI Taxonomy" id="1007099"/>
    <lineage>
        <taxon>Bacteria</taxon>
        <taxon>Pseudomonadati</taxon>
        <taxon>Pseudomonadota</taxon>
        <taxon>Gammaproteobacteria</taxon>
        <taxon>Pseudomonadales</taxon>
        <taxon>Pseudomonadaceae</taxon>
        <taxon>Pseudomonas</taxon>
    </lineage>
</organism>
<evidence type="ECO:0000259" key="2">
    <source>
        <dbReference type="Pfam" id="PF00535"/>
    </source>
</evidence>
<keyword evidence="1" id="KW-0997">Cell inner membrane</keyword>
<evidence type="ECO:0000256" key="1">
    <source>
        <dbReference type="ARBA" id="ARBA00022519"/>
    </source>
</evidence>
<accession>A0A1H2VYT4</accession>
<dbReference type="Gene3D" id="3.90.550.10">
    <property type="entry name" value="Spore Coat Polysaccharide Biosynthesis Protein SpsA, Chain A"/>
    <property type="match status" value="1"/>
</dbReference>
<keyword evidence="1" id="KW-1003">Cell membrane</keyword>
<dbReference type="GO" id="GO:0016758">
    <property type="term" value="F:hexosyltransferase activity"/>
    <property type="evidence" value="ECO:0007669"/>
    <property type="project" value="UniProtKB-ARBA"/>
</dbReference>
<dbReference type="STRING" id="1007099.SAMN05216287_1384"/>
<feature type="domain" description="Glycosyltransferase 2-like" evidence="2">
    <location>
        <begin position="14"/>
        <end position="140"/>
    </location>
</feature>
<dbReference type="PANTHER" id="PTHR22916:SF3">
    <property type="entry name" value="UDP-GLCNAC:BETAGAL BETA-1,3-N-ACETYLGLUCOSAMINYLTRANSFERASE-LIKE PROTEIN 1"/>
    <property type="match status" value="1"/>
</dbReference>